<dbReference type="EMBL" id="NXNI01000001">
    <property type="protein sequence ID" value="PCR90292.1"/>
    <property type="molecule type" value="Genomic_DNA"/>
</dbReference>
<evidence type="ECO:0000259" key="1">
    <source>
        <dbReference type="Pfam" id="PF26408"/>
    </source>
</evidence>
<dbReference type="AlphaFoldDB" id="A0A2A5QTZ9"/>
<keyword evidence="3" id="KW-1185">Reference proteome</keyword>
<organism evidence="2 3">
    <name type="scientific">Natrinema ejinorense</name>
    <dbReference type="NCBI Taxonomy" id="373386"/>
    <lineage>
        <taxon>Archaea</taxon>
        <taxon>Methanobacteriati</taxon>
        <taxon>Methanobacteriota</taxon>
        <taxon>Stenosarchaea group</taxon>
        <taxon>Halobacteria</taxon>
        <taxon>Halobacteriales</taxon>
        <taxon>Natrialbaceae</taxon>
        <taxon>Natrinema</taxon>
    </lineage>
</organism>
<dbReference type="RefSeq" id="WP_097379238.1">
    <property type="nucleotide sequence ID" value="NZ_NXNI01000001.1"/>
</dbReference>
<dbReference type="Pfam" id="PF26408">
    <property type="entry name" value="DUF8106"/>
    <property type="match status" value="1"/>
</dbReference>
<reference evidence="2 3" key="1">
    <citation type="submission" date="2017-09" db="EMBL/GenBank/DDBJ databases">
        <title>Genome sequences of Natrinema ejinorence JCM 13890T.</title>
        <authorList>
            <person name="Roh S.W."/>
            <person name="Kim Y.B."/>
            <person name="Kim J.Y."/>
        </authorList>
    </citation>
    <scope>NUCLEOTIDE SEQUENCE [LARGE SCALE GENOMIC DNA]</scope>
    <source>
        <strain evidence="2 3">JCM 13890</strain>
    </source>
</reference>
<proteinExistence type="predicted"/>
<protein>
    <recommendedName>
        <fullName evidence="1">DUF8106 domain-containing protein</fullName>
    </recommendedName>
</protein>
<dbReference type="InterPro" id="IPR058419">
    <property type="entry name" value="DUF8106"/>
</dbReference>
<sequence>MNDIRSPLEGVSSRKAMLHCFECGHESPIGGDWLVRVHDDRLEYECPDCQTTIDSRPTSADSTPKRTETLCC</sequence>
<evidence type="ECO:0000313" key="3">
    <source>
        <dbReference type="Proteomes" id="UP000219689"/>
    </source>
</evidence>
<dbReference type="Proteomes" id="UP000219689">
    <property type="component" value="Unassembled WGS sequence"/>
</dbReference>
<feature type="domain" description="DUF8106" evidence="1">
    <location>
        <begin position="14"/>
        <end position="56"/>
    </location>
</feature>
<comment type="caution">
    <text evidence="2">The sequence shown here is derived from an EMBL/GenBank/DDBJ whole genome shotgun (WGS) entry which is preliminary data.</text>
</comment>
<dbReference type="OrthoDB" id="209680at2157"/>
<evidence type="ECO:0000313" key="2">
    <source>
        <dbReference type="EMBL" id="PCR90292.1"/>
    </source>
</evidence>
<name>A0A2A5QTZ9_9EURY</name>
<accession>A0A2A5QTZ9</accession>
<gene>
    <name evidence="2" type="ORF">CP557_06900</name>
</gene>